<dbReference type="EMBL" id="BPMK01000007">
    <property type="protein sequence ID" value="GIZ51926.1"/>
    <property type="molecule type" value="Genomic_DNA"/>
</dbReference>
<organism evidence="1 2">
    <name type="scientific">Noviherbaspirillum aridicola</name>
    <dbReference type="NCBI Taxonomy" id="2849687"/>
    <lineage>
        <taxon>Bacteria</taxon>
        <taxon>Pseudomonadati</taxon>
        <taxon>Pseudomonadota</taxon>
        <taxon>Betaproteobacteria</taxon>
        <taxon>Burkholderiales</taxon>
        <taxon>Oxalobacteraceae</taxon>
        <taxon>Noviherbaspirillum</taxon>
    </lineage>
</organism>
<protein>
    <recommendedName>
        <fullName evidence="3">Lipoprotein</fullName>
    </recommendedName>
</protein>
<evidence type="ECO:0000313" key="2">
    <source>
        <dbReference type="Proteomes" id="UP000887222"/>
    </source>
</evidence>
<proteinExistence type="predicted"/>
<dbReference type="PIRSF" id="PIRSF028200">
    <property type="entry name" value="UCP028200"/>
    <property type="match status" value="1"/>
</dbReference>
<name>A0ABQ4Q4I9_9BURK</name>
<dbReference type="Proteomes" id="UP000887222">
    <property type="component" value="Unassembled WGS sequence"/>
</dbReference>
<evidence type="ECO:0008006" key="3">
    <source>
        <dbReference type="Google" id="ProtNLM"/>
    </source>
</evidence>
<accession>A0ABQ4Q4I9</accession>
<evidence type="ECO:0000313" key="1">
    <source>
        <dbReference type="EMBL" id="GIZ51926.1"/>
    </source>
</evidence>
<dbReference type="Pfam" id="PF19795">
    <property type="entry name" value="DUF6279"/>
    <property type="match status" value="1"/>
</dbReference>
<dbReference type="InterPro" id="IPR016875">
    <property type="entry name" value="UCP028200"/>
</dbReference>
<gene>
    <name evidence="1" type="ORF">NCCP691_19400</name>
</gene>
<reference evidence="1 2" key="1">
    <citation type="journal article" date="2022" name="Int. J. Syst. Evol. Microbiol.">
        <title>Noviherbaspirillum aridicola sp. nov., isolated from an arid soil in Pakistan.</title>
        <authorList>
            <person name="Khan I.U."/>
            <person name="Saqib M."/>
            <person name="Amin A."/>
            <person name="Hussain F."/>
            <person name="Li L."/>
            <person name="Liu Y.H."/>
            <person name="Fang B.Z."/>
            <person name="Ahmed I."/>
            <person name="Li W.J."/>
        </authorList>
    </citation>
    <scope>NUCLEOTIDE SEQUENCE [LARGE SCALE GENOMIC DNA]</scope>
    <source>
        <strain evidence="1 2">NCCP-691</strain>
    </source>
</reference>
<sequence length="295" mass="34348">MQNLNTPVFRGHLARLCLLLLLGLLAGCSALRFGYANGDTFLYWWLDGYVDFTDAQKPWVKRDIDQLLAWHRKTQLPDYARLLAGVQQKLASQASADEVLAEYAQIRKRADVAIERALPHLTELALSLEPEQIAHLERKFASNNDSYRKEYLRGSVEDRQRLRFKKVMKQAEYWFGNFSDEQEARIRAASDARPLDNEIWLAERQRRQQEMLKMLKKLRAEQPSREAAQAMLRDYAQASFDNFTYAEHRQFFDGTRQGMAEMIATIINIATPQQREHASQRLQKWIDDSRALAAR</sequence>
<dbReference type="RefSeq" id="WP_238482385.1">
    <property type="nucleotide sequence ID" value="NZ_BPMK01000007.1"/>
</dbReference>
<comment type="caution">
    <text evidence="1">The sequence shown here is derived from an EMBL/GenBank/DDBJ whole genome shotgun (WGS) entry which is preliminary data.</text>
</comment>
<keyword evidence="2" id="KW-1185">Reference proteome</keyword>